<dbReference type="OrthoDB" id="330772at2759"/>
<organism evidence="10 11">
    <name type="scientific">Rhizopogon vesiculosus</name>
    <dbReference type="NCBI Taxonomy" id="180088"/>
    <lineage>
        <taxon>Eukaryota</taxon>
        <taxon>Fungi</taxon>
        <taxon>Dikarya</taxon>
        <taxon>Basidiomycota</taxon>
        <taxon>Agaricomycotina</taxon>
        <taxon>Agaricomycetes</taxon>
        <taxon>Agaricomycetidae</taxon>
        <taxon>Boletales</taxon>
        <taxon>Suillineae</taxon>
        <taxon>Rhizopogonaceae</taxon>
        <taxon>Rhizopogon</taxon>
    </lineage>
</organism>
<dbReference type="Pfam" id="PF04696">
    <property type="entry name" value="Pinin_SDK_memA"/>
    <property type="match status" value="1"/>
</dbReference>
<evidence type="ECO:0000256" key="3">
    <source>
        <dbReference type="ARBA" id="ARBA00022664"/>
    </source>
</evidence>
<dbReference type="PANTHER" id="PTHR12707">
    <property type="entry name" value="PINN"/>
    <property type="match status" value="1"/>
</dbReference>
<keyword evidence="7" id="KW-0539">Nucleus</keyword>
<feature type="non-terminal residue" evidence="10">
    <location>
        <position position="293"/>
    </location>
</feature>
<keyword evidence="3" id="KW-0507">mRNA processing</keyword>
<accession>A0A1J8QV63</accession>
<evidence type="ECO:0000256" key="6">
    <source>
        <dbReference type="ARBA" id="ARBA00023187"/>
    </source>
</evidence>
<evidence type="ECO:0000256" key="4">
    <source>
        <dbReference type="ARBA" id="ARBA00023015"/>
    </source>
</evidence>
<comment type="caution">
    <text evidence="10">The sequence shown here is derived from an EMBL/GenBank/DDBJ whole genome shotgun (WGS) entry which is preliminary data.</text>
</comment>
<keyword evidence="11" id="KW-1185">Reference proteome</keyword>
<dbReference type="GO" id="GO:0008380">
    <property type="term" value="P:RNA splicing"/>
    <property type="evidence" value="ECO:0007669"/>
    <property type="project" value="UniProtKB-KW"/>
</dbReference>
<feature type="region of interest" description="Disordered" evidence="8">
    <location>
        <begin position="90"/>
        <end position="113"/>
    </location>
</feature>
<sequence>MSMKSPPPVTEPKLTDNRDKMDAEQEPDSQPARKRPRIDLGISERKRGKSMFGIVLGTLNKAKIEDKERNASEAAKKRQMIDQRLQAKLRKETDSVRRTEETKKGRNAANRKEEDLQLKDSIYKLRRTHLPLYSHFLCTSDDIQSIDSMEDQPVSTNLLALPKRSHPPPLFYLPAIFTPAQEAYLEKRQVKVKEAAESEWSTFREERTAGIDEIKQFRQRVAEEDARRKKEKKEEVETDEKVQVNKDEEMTSEESKPSDSKAEERDSTAEEKTEERESKAEDMEVDAGAKEES</sequence>
<dbReference type="STRING" id="180088.A0A1J8QV63"/>
<dbReference type="GO" id="GO:0071013">
    <property type="term" value="C:catalytic step 2 spliceosome"/>
    <property type="evidence" value="ECO:0007669"/>
    <property type="project" value="TreeGrafter"/>
</dbReference>
<comment type="subcellular location">
    <subcellularLocation>
        <location evidence="1">Nucleus</location>
    </subcellularLocation>
</comment>
<proteinExistence type="inferred from homology"/>
<dbReference type="InterPro" id="IPR006786">
    <property type="entry name" value="Pinin_SDK_MemA"/>
</dbReference>
<feature type="compositionally biased region" description="Pro residues" evidence="8">
    <location>
        <begin position="1"/>
        <end position="10"/>
    </location>
</feature>
<gene>
    <name evidence="10" type="ORF">AZE42_05912</name>
</gene>
<evidence type="ECO:0000256" key="8">
    <source>
        <dbReference type="SAM" id="MobiDB-lite"/>
    </source>
</evidence>
<protein>
    <recommendedName>
        <fullName evidence="9">Pinin/SDK/MemA protein domain-containing protein</fullName>
    </recommendedName>
</protein>
<dbReference type="PANTHER" id="PTHR12707:SF0">
    <property type="entry name" value="PININ"/>
    <property type="match status" value="1"/>
</dbReference>
<feature type="domain" description="Pinin/SDK/MemA protein" evidence="9">
    <location>
        <begin position="44"/>
        <end position="188"/>
    </location>
</feature>
<evidence type="ECO:0000256" key="1">
    <source>
        <dbReference type="ARBA" id="ARBA00004123"/>
    </source>
</evidence>
<evidence type="ECO:0000313" key="11">
    <source>
        <dbReference type="Proteomes" id="UP000183567"/>
    </source>
</evidence>
<evidence type="ECO:0000256" key="5">
    <source>
        <dbReference type="ARBA" id="ARBA00023163"/>
    </source>
</evidence>
<evidence type="ECO:0000256" key="2">
    <source>
        <dbReference type="ARBA" id="ARBA00010386"/>
    </source>
</evidence>
<keyword evidence="5" id="KW-0804">Transcription</keyword>
<evidence type="ECO:0000259" key="9">
    <source>
        <dbReference type="Pfam" id="PF04696"/>
    </source>
</evidence>
<comment type="similarity">
    <text evidence="2">Belongs to the pinin family.</text>
</comment>
<evidence type="ECO:0000313" key="10">
    <source>
        <dbReference type="EMBL" id="OJA17336.1"/>
    </source>
</evidence>
<evidence type="ECO:0000256" key="7">
    <source>
        <dbReference type="ARBA" id="ARBA00023242"/>
    </source>
</evidence>
<dbReference type="EMBL" id="LVVM01002071">
    <property type="protein sequence ID" value="OJA17336.1"/>
    <property type="molecule type" value="Genomic_DNA"/>
</dbReference>
<keyword evidence="4" id="KW-0805">Transcription regulation</keyword>
<name>A0A1J8QV63_9AGAM</name>
<reference evidence="10 11" key="1">
    <citation type="submission" date="2016-03" db="EMBL/GenBank/DDBJ databases">
        <title>Comparative genomics of the ectomycorrhizal sister species Rhizopogon vinicolor and Rhizopogon vesiculosus (Basidiomycota: Boletales) reveals a divergence of the mating type B locus.</title>
        <authorList>
            <person name="Mujic A.B."/>
            <person name="Kuo A."/>
            <person name="Tritt A."/>
            <person name="Lipzen A."/>
            <person name="Chen C."/>
            <person name="Johnson J."/>
            <person name="Sharma A."/>
            <person name="Barry K."/>
            <person name="Grigoriev I.V."/>
            <person name="Spatafora J.W."/>
        </authorList>
    </citation>
    <scope>NUCLEOTIDE SEQUENCE [LARGE SCALE GENOMIC DNA]</scope>
    <source>
        <strain evidence="10 11">AM-OR11-056</strain>
    </source>
</reference>
<dbReference type="InterPro" id="IPR039853">
    <property type="entry name" value="Pinin"/>
</dbReference>
<keyword evidence="6" id="KW-0508">mRNA splicing</keyword>
<feature type="region of interest" description="Disordered" evidence="8">
    <location>
        <begin position="1"/>
        <end position="44"/>
    </location>
</feature>
<feature type="region of interest" description="Disordered" evidence="8">
    <location>
        <begin position="219"/>
        <end position="293"/>
    </location>
</feature>
<dbReference type="GO" id="GO:0006397">
    <property type="term" value="P:mRNA processing"/>
    <property type="evidence" value="ECO:0007669"/>
    <property type="project" value="UniProtKB-KW"/>
</dbReference>
<feature type="compositionally biased region" description="Basic and acidic residues" evidence="8">
    <location>
        <begin position="13"/>
        <end position="23"/>
    </location>
</feature>
<dbReference type="Proteomes" id="UP000183567">
    <property type="component" value="Unassembled WGS sequence"/>
</dbReference>
<dbReference type="AlphaFoldDB" id="A0A1J8QV63"/>